<feature type="domain" description="C2H2-type" evidence="1">
    <location>
        <begin position="13"/>
        <end position="34"/>
    </location>
</feature>
<dbReference type="PROSITE" id="PS00028">
    <property type="entry name" value="ZINC_FINGER_C2H2_1"/>
    <property type="match status" value="1"/>
</dbReference>
<evidence type="ECO:0000313" key="2">
    <source>
        <dbReference type="Proteomes" id="UP000694867"/>
    </source>
</evidence>
<sequence>MDTSGIDEGPFACFFCPAEIRTRVGLKIHMRKKHPEKTRIEKAALAKAKMRRPAIIARGAPDLQSFAAAVKDRVGHSLAGDLPPLCCSDKFMKPVAVYVPIHLTEAESELMFRMSLGQGAPAPLPMHCPPHPQEQQFYDIAYQTALPAVFSTVQPEASVESFLNLDPNPVDLGLLNGVLEFVCNEPRLSDSPTVPGGGLAVSEEILRAIDLASHQVEVFEFKGDFTELVGRDVFLHDAGETVELHIPEYDGSMTVWKANRKMSGTLESAPSAENRLDDGNLAVV</sequence>
<dbReference type="InterPro" id="IPR013087">
    <property type="entry name" value="Znf_C2H2_type"/>
</dbReference>
<dbReference type="GeneID" id="108864698"/>
<evidence type="ECO:0000313" key="3">
    <source>
        <dbReference type="RefSeq" id="XP_018496348.1"/>
    </source>
</evidence>
<dbReference type="KEGG" id="goe:108864698"/>
<dbReference type="AlphaFoldDB" id="A0AAJ7PAY4"/>
<organism evidence="2 3">
    <name type="scientific">Galendromus occidentalis</name>
    <name type="common">western predatory mite</name>
    <dbReference type="NCBI Taxonomy" id="34638"/>
    <lineage>
        <taxon>Eukaryota</taxon>
        <taxon>Metazoa</taxon>
        <taxon>Ecdysozoa</taxon>
        <taxon>Arthropoda</taxon>
        <taxon>Chelicerata</taxon>
        <taxon>Arachnida</taxon>
        <taxon>Acari</taxon>
        <taxon>Parasitiformes</taxon>
        <taxon>Mesostigmata</taxon>
        <taxon>Gamasina</taxon>
        <taxon>Phytoseioidea</taxon>
        <taxon>Phytoseiidae</taxon>
        <taxon>Typhlodrominae</taxon>
        <taxon>Galendromus</taxon>
    </lineage>
</organism>
<gene>
    <name evidence="3" type="primary">LOC108864698</name>
</gene>
<evidence type="ECO:0000259" key="1">
    <source>
        <dbReference type="PROSITE" id="PS00028"/>
    </source>
</evidence>
<reference evidence="3" key="1">
    <citation type="submission" date="2025-08" db="UniProtKB">
        <authorList>
            <consortium name="RefSeq"/>
        </authorList>
    </citation>
    <scope>IDENTIFICATION</scope>
</reference>
<accession>A0AAJ7PAY4</accession>
<dbReference type="Proteomes" id="UP000694867">
    <property type="component" value="Unplaced"/>
</dbReference>
<dbReference type="RefSeq" id="XP_018496348.1">
    <property type="nucleotide sequence ID" value="XM_018640832.1"/>
</dbReference>
<proteinExistence type="predicted"/>
<name>A0AAJ7PAY4_9ACAR</name>
<keyword evidence="2" id="KW-1185">Reference proteome</keyword>
<protein>
    <submittedName>
        <fullName evidence="3">Uncharacterized protein LOC108864698</fullName>
    </submittedName>
</protein>